<evidence type="ECO:0000313" key="1">
    <source>
        <dbReference type="EMBL" id="GFU43200.1"/>
    </source>
</evidence>
<evidence type="ECO:0000313" key="2">
    <source>
        <dbReference type="Proteomes" id="UP000887013"/>
    </source>
</evidence>
<name>A0A8X6URN3_NEPPI</name>
<comment type="caution">
    <text evidence="1">The sequence shown here is derived from an EMBL/GenBank/DDBJ whole genome shotgun (WGS) entry which is preliminary data.</text>
</comment>
<dbReference type="AlphaFoldDB" id="A0A8X6URN3"/>
<organism evidence="1 2">
    <name type="scientific">Nephila pilipes</name>
    <name type="common">Giant wood spider</name>
    <name type="synonym">Nephila maculata</name>
    <dbReference type="NCBI Taxonomy" id="299642"/>
    <lineage>
        <taxon>Eukaryota</taxon>
        <taxon>Metazoa</taxon>
        <taxon>Ecdysozoa</taxon>
        <taxon>Arthropoda</taxon>
        <taxon>Chelicerata</taxon>
        <taxon>Arachnida</taxon>
        <taxon>Araneae</taxon>
        <taxon>Araneomorphae</taxon>
        <taxon>Entelegynae</taxon>
        <taxon>Araneoidea</taxon>
        <taxon>Nephilidae</taxon>
        <taxon>Nephila</taxon>
    </lineage>
</organism>
<protein>
    <submittedName>
        <fullName evidence="1">Uncharacterized protein</fullName>
    </submittedName>
</protein>
<dbReference type="OrthoDB" id="409048at2759"/>
<proteinExistence type="predicted"/>
<sequence length="119" mass="13694">MGTRYRKLHQQREFFVLNVLQWNTVGLSGIKFVELKKIVEGRDCDSNAASPSWGYACYNRVREIVEDYADSNGLTLSYNEKAPKTLVTMVWSLNKLRPCMMIPNLFDGCRKIELDDPGK</sequence>
<accession>A0A8X6URN3</accession>
<dbReference type="Proteomes" id="UP000887013">
    <property type="component" value="Unassembled WGS sequence"/>
</dbReference>
<reference evidence="1" key="1">
    <citation type="submission" date="2020-08" db="EMBL/GenBank/DDBJ databases">
        <title>Multicomponent nature underlies the extraordinary mechanical properties of spider dragline silk.</title>
        <authorList>
            <person name="Kono N."/>
            <person name="Nakamura H."/>
            <person name="Mori M."/>
            <person name="Yoshida Y."/>
            <person name="Ohtoshi R."/>
            <person name="Malay A.D."/>
            <person name="Moran D.A.P."/>
            <person name="Tomita M."/>
            <person name="Numata K."/>
            <person name="Arakawa K."/>
        </authorList>
    </citation>
    <scope>NUCLEOTIDE SEQUENCE</scope>
</reference>
<keyword evidence="2" id="KW-1185">Reference proteome</keyword>
<gene>
    <name evidence="1" type="ORF">NPIL_241101</name>
</gene>
<dbReference type="EMBL" id="BMAW01132358">
    <property type="protein sequence ID" value="GFU43200.1"/>
    <property type="molecule type" value="Genomic_DNA"/>
</dbReference>